<dbReference type="InterPro" id="IPR028082">
    <property type="entry name" value="Peripla_BP_I"/>
</dbReference>
<dbReference type="SUPFAM" id="SSF53822">
    <property type="entry name" value="Periplasmic binding protein-like I"/>
    <property type="match status" value="1"/>
</dbReference>
<dbReference type="Proteomes" id="UP000255167">
    <property type="component" value="Unassembled WGS sequence"/>
</dbReference>
<evidence type="ECO:0000313" key="2">
    <source>
        <dbReference type="Proteomes" id="UP000255167"/>
    </source>
</evidence>
<dbReference type="Gene3D" id="3.40.50.2300">
    <property type="match status" value="1"/>
</dbReference>
<dbReference type="EMBL" id="UGNC01000005">
    <property type="protein sequence ID" value="STW46804.1"/>
    <property type="molecule type" value="Genomic_DNA"/>
</dbReference>
<protein>
    <submittedName>
        <fullName evidence="1">LacI family transcriptional regulator</fullName>
    </submittedName>
</protein>
<name>A0A378FRC4_KLEPN</name>
<accession>A0A378FRC4</accession>
<evidence type="ECO:0000313" key="1">
    <source>
        <dbReference type="EMBL" id="STW46804.1"/>
    </source>
</evidence>
<organism evidence="1 2">
    <name type="scientific">Klebsiella pneumoniae</name>
    <dbReference type="NCBI Taxonomy" id="573"/>
    <lineage>
        <taxon>Bacteria</taxon>
        <taxon>Pseudomonadati</taxon>
        <taxon>Pseudomonadota</taxon>
        <taxon>Gammaproteobacteria</taxon>
        <taxon>Enterobacterales</taxon>
        <taxon>Enterobacteriaceae</taxon>
        <taxon>Klebsiella/Raoultella group</taxon>
        <taxon>Klebsiella</taxon>
        <taxon>Klebsiella pneumoniae complex</taxon>
    </lineage>
</organism>
<sequence>MIVSRISDPFRSTLLDALLNEIQRQGFQALVSEIHSEQDLAQTLRRFAQFRVSGVIVTSGQPPEALVNECVQQHIPVVGN</sequence>
<dbReference type="AlphaFoldDB" id="A0A378FRC4"/>
<gene>
    <name evidence="1" type="ORF">NCTC9617_03334</name>
</gene>
<reference evidence="1 2" key="1">
    <citation type="submission" date="2018-06" db="EMBL/GenBank/DDBJ databases">
        <authorList>
            <consortium name="Pathogen Informatics"/>
            <person name="Doyle S."/>
        </authorList>
    </citation>
    <scope>NUCLEOTIDE SEQUENCE [LARGE SCALE GENOMIC DNA]</scope>
    <source>
        <strain evidence="1 2">NCTC9617</strain>
    </source>
</reference>
<proteinExistence type="predicted"/>